<evidence type="ECO:0000313" key="1">
    <source>
        <dbReference type="EMBL" id="MCT7399764.1"/>
    </source>
</evidence>
<comment type="caution">
    <text evidence="1">The sequence shown here is derived from an EMBL/GenBank/DDBJ whole genome shotgun (WGS) entry which is preliminary data.</text>
</comment>
<dbReference type="RefSeq" id="WP_022088436.1">
    <property type="nucleotide sequence ID" value="NZ_JAODBU010000012.1"/>
</dbReference>
<dbReference type="EMBL" id="JAODBU010000012">
    <property type="protein sequence ID" value="MCT7399764.1"/>
    <property type="molecule type" value="Genomic_DNA"/>
</dbReference>
<proteinExistence type="predicted"/>
<organism evidence="1 2">
    <name type="scientific">Eubacterium album</name>
    <dbReference type="NCBI Taxonomy" id="2978477"/>
    <lineage>
        <taxon>Bacteria</taxon>
        <taxon>Bacillati</taxon>
        <taxon>Bacillota</taxon>
        <taxon>Clostridia</taxon>
        <taxon>Eubacteriales</taxon>
        <taxon>Eubacteriaceae</taxon>
        <taxon>Eubacterium</taxon>
    </lineage>
</organism>
<gene>
    <name evidence="1" type="ORF">N5B56_11845</name>
</gene>
<sequence>MNKSDIKNLSEKPTDDLLKILKSANNQKDLKSYISSNLDEELSLDEYLGNKLTEKGISKSQAIKNSNLDRTYGYEIFKGQKVIGREKLIALCIGIGLNLTETQRALTIGKQKILYAKDARDSIIIFSINNNYSIMETNELLFEENFEPIK</sequence>
<reference evidence="1" key="1">
    <citation type="submission" date="2022-09" db="EMBL/GenBank/DDBJ databases">
        <title>Eubacterium sp. LFL-14 isolated from human feces.</title>
        <authorList>
            <person name="Liu F."/>
        </authorList>
    </citation>
    <scope>NUCLEOTIDE SEQUENCE</scope>
    <source>
        <strain evidence="1">LFL-14</strain>
    </source>
</reference>
<protein>
    <recommendedName>
        <fullName evidence="3">XRE family transcriptional regulator</fullName>
    </recommendedName>
</protein>
<evidence type="ECO:0008006" key="3">
    <source>
        <dbReference type="Google" id="ProtNLM"/>
    </source>
</evidence>
<evidence type="ECO:0000313" key="2">
    <source>
        <dbReference type="Proteomes" id="UP001431199"/>
    </source>
</evidence>
<name>A0ABT2M2L9_9FIRM</name>
<keyword evidence="2" id="KW-1185">Reference proteome</keyword>
<accession>A0ABT2M2L9</accession>
<dbReference type="Proteomes" id="UP001431199">
    <property type="component" value="Unassembled WGS sequence"/>
</dbReference>